<dbReference type="Gene3D" id="3.40.30.10">
    <property type="entry name" value="Glutaredoxin"/>
    <property type="match status" value="1"/>
</dbReference>
<dbReference type="PANTHER" id="PTHR11592">
    <property type="entry name" value="GLUTATHIONE PEROXIDASE"/>
    <property type="match status" value="1"/>
</dbReference>
<evidence type="ECO:0000256" key="3">
    <source>
        <dbReference type="ARBA" id="ARBA00023002"/>
    </source>
</evidence>
<dbReference type="GO" id="GO:0006979">
    <property type="term" value="P:response to oxidative stress"/>
    <property type="evidence" value="ECO:0007669"/>
    <property type="project" value="InterPro"/>
</dbReference>
<dbReference type="CDD" id="cd00340">
    <property type="entry name" value="GSH_Peroxidase"/>
    <property type="match status" value="1"/>
</dbReference>
<evidence type="ECO:0000256" key="5">
    <source>
        <dbReference type="RuleBase" id="RU000499"/>
    </source>
</evidence>
<dbReference type="PRINTS" id="PR01011">
    <property type="entry name" value="GLUTPROXDASE"/>
</dbReference>
<keyword evidence="7" id="KW-1185">Reference proteome</keyword>
<dbReference type="PROSITE" id="PS51355">
    <property type="entry name" value="GLUTATHIONE_PEROXID_3"/>
    <property type="match status" value="1"/>
</dbReference>
<organism evidence="6 7">
    <name type="scientific">Reichenbachiella agariperforans</name>
    <dbReference type="NCBI Taxonomy" id="156994"/>
    <lineage>
        <taxon>Bacteria</taxon>
        <taxon>Pseudomonadati</taxon>
        <taxon>Bacteroidota</taxon>
        <taxon>Cytophagia</taxon>
        <taxon>Cytophagales</taxon>
        <taxon>Reichenbachiellaceae</taxon>
        <taxon>Reichenbachiella</taxon>
    </lineage>
</organism>
<dbReference type="InterPro" id="IPR036249">
    <property type="entry name" value="Thioredoxin-like_sf"/>
</dbReference>
<dbReference type="STRING" id="156994.SAMN04488028_101966"/>
<dbReference type="SUPFAM" id="SSF52833">
    <property type="entry name" value="Thioredoxin-like"/>
    <property type="match status" value="1"/>
</dbReference>
<dbReference type="PROSITE" id="PS00460">
    <property type="entry name" value="GLUTATHIONE_PEROXID_1"/>
    <property type="match status" value="1"/>
</dbReference>
<comment type="similarity">
    <text evidence="1 5">Belongs to the glutathione peroxidase family.</text>
</comment>
<keyword evidence="3 5" id="KW-0560">Oxidoreductase</keyword>
<protein>
    <recommendedName>
        <fullName evidence="5">Glutathione peroxidase</fullName>
    </recommendedName>
</protein>
<evidence type="ECO:0000256" key="4">
    <source>
        <dbReference type="PIRSR" id="PIRSR000303-1"/>
    </source>
</evidence>
<evidence type="ECO:0000313" key="7">
    <source>
        <dbReference type="Proteomes" id="UP000184474"/>
    </source>
</evidence>
<dbReference type="PANTHER" id="PTHR11592:SF134">
    <property type="entry name" value="PHOSPHOLIPID HYDROPEROXIDE GLUTATHIONE PEROXIDASE"/>
    <property type="match status" value="1"/>
</dbReference>
<evidence type="ECO:0000256" key="1">
    <source>
        <dbReference type="ARBA" id="ARBA00006926"/>
    </source>
</evidence>
<feature type="active site" evidence="4">
    <location>
        <position position="54"/>
    </location>
</feature>
<name>A0A1M6LHS5_REIAG</name>
<proteinExistence type="inferred from homology"/>
<keyword evidence="2 5" id="KW-0575">Peroxidase</keyword>
<accession>A0A1M6LHS5</accession>
<dbReference type="Pfam" id="PF00255">
    <property type="entry name" value="GSHPx"/>
    <property type="match status" value="1"/>
</dbReference>
<sequence length="175" mass="19886">MKTLIITLSILFATTGMESSFYNFKVNALDSDQVIDFNQFKGKKVLVVNVASKCGYTPQYKDLQALSEKYKESLVVLGMPCDQFAGQELDLESSIKQFCTEEFSVTFPMTTVINVKGDEQHPVYTWLTSKSENGKGDYKVSWNFNKFLVDENGQLIEYFSSNVKPLSEDITKYLD</sequence>
<dbReference type="AlphaFoldDB" id="A0A1M6LHS5"/>
<gene>
    <name evidence="6" type="ORF">SAMN04488028_101966</name>
</gene>
<dbReference type="EMBL" id="FRAA01000001">
    <property type="protein sequence ID" value="SHJ70717.1"/>
    <property type="molecule type" value="Genomic_DNA"/>
</dbReference>
<dbReference type="PIRSF" id="PIRSF000303">
    <property type="entry name" value="Glutathion_perox"/>
    <property type="match status" value="1"/>
</dbReference>
<evidence type="ECO:0000256" key="2">
    <source>
        <dbReference type="ARBA" id="ARBA00022559"/>
    </source>
</evidence>
<dbReference type="RefSeq" id="WP_073119833.1">
    <property type="nucleotide sequence ID" value="NZ_FRAA01000001.1"/>
</dbReference>
<dbReference type="InterPro" id="IPR000889">
    <property type="entry name" value="Glutathione_peroxidase"/>
</dbReference>
<reference evidence="7" key="1">
    <citation type="submission" date="2016-11" db="EMBL/GenBank/DDBJ databases">
        <authorList>
            <person name="Varghese N."/>
            <person name="Submissions S."/>
        </authorList>
    </citation>
    <scope>NUCLEOTIDE SEQUENCE [LARGE SCALE GENOMIC DNA]</scope>
    <source>
        <strain evidence="7">DSM 26134</strain>
    </source>
</reference>
<dbReference type="InterPro" id="IPR029759">
    <property type="entry name" value="GPX_AS"/>
</dbReference>
<dbReference type="GO" id="GO:0004601">
    <property type="term" value="F:peroxidase activity"/>
    <property type="evidence" value="ECO:0007669"/>
    <property type="project" value="UniProtKB-KW"/>
</dbReference>
<evidence type="ECO:0000313" key="6">
    <source>
        <dbReference type="EMBL" id="SHJ70717.1"/>
    </source>
</evidence>
<dbReference type="Proteomes" id="UP000184474">
    <property type="component" value="Unassembled WGS sequence"/>
</dbReference>